<feature type="transmembrane region" description="Helical" evidence="1">
    <location>
        <begin position="236"/>
        <end position="256"/>
    </location>
</feature>
<feature type="transmembrane region" description="Helical" evidence="1">
    <location>
        <begin position="331"/>
        <end position="348"/>
    </location>
</feature>
<keyword evidence="1" id="KW-0472">Membrane</keyword>
<keyword evidence="1" id="KW-1133">Transmembrane helix</keyword>
<dbReference type="STRING" id="1797472.A2215_01155"/>
<name>A0A1F5EE68_9BACT</name>
<evidence type="ECO:0000256" key="1">
    <source>
        <dbReference type="SAM" id="Phobius"/>
    </source>
</evidence>
<feature type="transmembrane region" description="Helical" evidence="1">
    <location>
        <begin position="308"/>
        <end position="324"/>
    </location>
</feature>
<feature type="transmembrane region" description="Helical" evidence="1">
    <location>
        <begin position="105"/>
        <end position="125"/>
    </location>
</feature>
<proteinExistence type="predicted"/>
<dbReference type="AlphaFoldDB" id="A0A1F5EE68"/>
<evidence type="ECO:0000313" key="2">
    <source>
        <dbReference type="EMBL" id="OGD65643.1"/>
    </source>
</evidence>
<gene>
    <name evidence="2" type="ORF">A2215_01155</name>
</gene>
<feature type="transmembrane region" description="Helical" evidence="1">
    <location>
        <begin position="17"/>
        <end position="39"/>
    </location>
</feature>
<evidence type="ECO:0000313" key="3">
    <source>
        <dbReference type="Proteomes" id="UP000178583"/>
    </source>
</evidence>
<feature type="transmembrane region" description="Helical" evidence="1">
    <location>
        <begin position="377"/>
        <end position="396"/>
    </location>
</feature>
<evidence type="ECO:0008006" key="4">
    <source>
        <dbReference type="Google" id="ProtNLM"/>
    </source>
</evidence>
<dbReference type="Proteomes" id="UP000178583">
    <property type="component" value="Unassembled WGS sequence"/>
</dbReference>
<feature type="transmembrane region" description="Helical" evidence="1">
    <location>
        <begin position="749"/>
        <end position="773"/>
    </location>
</feature>
<organism evidence="2 3">
    <name type="scientific">Candidatus Berkelbacteria bacterium RIFOXYA2_FULL_43_10</name>
    <dbReference type="NCBI Taxonomy" id="1797472"/>
    <lineage>
        <taxon>Bacteria</taxon>
        <taxon>Candidatus Berkelbacteria</taxon>
    </lineage>
</organism>
<feature type="transmembrane region" description="Helical" evidence="1">
    <location>
        <begin position="193"/>
        <end position="224"/>
    </location>
</feature>
<accession>A0A1F5EE68</accession>
<reference evidence="2 3" key="1">
    <citation type="journal article" date="2016" name="Nat. Commun.">
        <title>Thousands of microbial genomes shed light on interconnected biogeochemical processes in an aquifer system.</title>
        <authorList>
            <person name="Anantharaman K."/>
            <person name="Brown C.T."/>
            <person name="Hug L.A."/>
            <person name="Sharon I."/>
            <person name="Castelle C.J."/>
            <person name="Probst A.J."/>
            <person name="Thomas B.C."/>
            <person name="Singh A."/>
            <person name="Wilkins M.J."/>
            <person name="Karaoz U."/>
            <person name="Brodie E.L."/>
            <person name="Williams K.H."/>
            <person name="Hubbard S.S."/>
            <person name="Banfield J.F."/>
        </authorList>
    </citation>
    <scope>NUCLEOTIDE SEQUENCE [LARGE SCALE GENOMIC DNA]</scope>
</reference>
<feature type="transmembrane region" description="Helical" evidence="1">
    <location>
        <begin position="137"/>
        <end position="158"/>
    </location>
</feature>
<protein>
    <recommendedName>
        <fullName evidence="4">Membrane protein 6-pyruvoyl-tetrahydropterin synthase-related domain-containing protein</fullName>
    </recommendedName>
</protein>
<keyword evidence="1" id="KW-0812">Transmembrane</keyword>
<dbReference type="EMBL" id="MEZY01000008">
    <property type="protein sequence ID" value="OGD65643.1"/>
    <property type="molecule type" value="Genomic_DNA"/>
</dbReference>
<comment type="caution">
    <text evidence="2">The sequence shown here is derived from an EMBL/GenBank/DDBJ whole genome shotgun (WGS) entry which is preliminary data.</text>
</comment>
<feature type="transmembrane region" description="Helical" evidence="1">
    <location>
        <begin position="408"/>
        <end position="429"/>
    </location>
</feature>
<sequence length="780" mass="89399">MHLTNTIKSASLKINKYHLLSATVIFLIALTVTLTNLGVKKEFIGDDAGVGYHFSDTQFDLATHMWDSYTFPGRSNVIATTALGHITAINVLNRIGLSPVLIDRVYYFLFFFISGLGMYFLSFFIGEKIYKKQNAKLSFVSLLAALFYILNNYTMILLSFPPTNYLFSYMLLPWIFLLYLKDYHIGEHFWQKIVFALLFIILLGGNPSNTISITAIIVFYDLFFRGNNKLIHKWKNFLPTLLLILLFSAFIIFPILGNNANPYGEVTSNEVSIDYNSTQTSFSNLLRFRGHPAQDAFIFNTFVQSKKAIVASCLVLLLSLSFLLKKKKSKIEIFLFSIFILSIFFAKAEHEPFSLVNKILYAKVPSFEMYRASYYKFIYFCIFSISILFSISLIWLEEIVSKWNMCKGVKRLLLIAPMILLIFSATPFFRGIVARDIHKTEIPDEYHEINSYFKGLDDDFSILSLPQLPNGLTLDWGSGNYYASGGHPDQFLFERPVWNNGWFLPGNPTSNDLSFYKELIEYTNVRYLILHKDIPEEYSFAVGIEGSPKGETNYKKLNAELISDADFKIISDNKYFKVFELSQTKLIPHIYIPTNIKIDNNSDGIINAISQKDSEHFSAIYLGKQNPSEIESMNNLVVNSAGLTERPELQFEKINSTKYRLKIHNAEGQFPIIFNESYDEGWKIYPSTDDRVSPIEKSILADTRLKANGYANSWIFDTNKDCGNENICTKKPDGSYEIELILEFRPQKIFYLGIIISGVAFLISLGYAIILVAKNRRRFK</sequence>